<organism evidence="3 4">
    <name type="scientific">Desulfoferula mesophila</name>
    <dbReference type="NCBI Taxonomy" id="3058419"/>
    <lineage>
        <taxon>Bacteria</taxon>
        <taxon>Pseudomonadati</taxon>
        <taxon>Thermodesulfobacteriota</taxon>
        <taxon>Desulfarculia</taxon>
        <taxon>Desulfarculales</taxon>
        <taxon>Desulfarculaceae</taxon>
        <taxon>Desulfoferula</taxon>
    </lineage>
</organism>
<dbReference type="InterPro" id="IPR002869">
    <property type="entry name" value="Pyrv_flavodox_OxRed_cen"/>
</dbReference>
<dbReference type="RefSeq" id="WP_338600218.1">
    <property type="nucleotide sequence ID" value="NZ_AP028679.1"/>
</dbReference>
<evidence type="ECO:0000313" key="4">
    <source>
        <dbReference type="Proteomes" id="UP001366166"/>
    </source>
</evidence>
<protein>
    <submittedName>
        <fullName evidence="3">Indolepyruvate oxidoreductase</fullName>
    </submittedName>
</protein>
<name>A0AAU9F0M7_9BACT</name>
<dbReference type="Gene3D" id="3.40.920.10">
    <property type="entry name" value="Pyruvate-ferredoxin oxidoreductase, PFOR, domain III"/>
    <property type="match status" value="1"/>
</dbReference>
<reference evidence="4" key="1">
    <citation type="journal article" date="2023" name="Arch. Microbiol.">
        <title>Desulfoferula mesophilus gen. nov. sp. nov., a mesophilic sulfate-reducing bacterium isolated from a brackish lake sediment.</title>
        <authorList>
            <person name="Watanabe T."/>
            <person name="Yabe T."/>
            <person name="Tsuji J.M."/>
            <person name="Fukui M."/>
        </authorList>
    </citation>
    <scope>NUCLEOTIDE SEQUENCE [LARGE SCALE GENOMIC DNA]</scope>
    <source>
        <strain evidence="4">12FAK</strain>
    </source>
</reference>
<evidence type="ECO:0000259" key="2">
    <source>
        <dbReference type="Pfam" id="PF01558"/>
    </source>
</evidence>
<dbReference type="EMBL" id="AP028679">
    <property type="protein sequence ID" value="BEQ15598.1"/>
    <property type="molecule type" value="Genomic_DNA"/>
</dbReference>
<accession>A0AAU9F0M7</accession>
<dbReference type="Proteomes" id="UP001366166">
    <property type="component" value="Chromosome"/>
</dbReference>
<dbReference type="InterPro" id="IPR052198">
    <property type="entry name" value="IorB_Oxidoreductase"/>
</dbReference>
<dbReference type="PANTHER" id="PTHR43854">
    <property type="entry name" value="INDOLEPYRUVATE OXIDOREDUCTASE SUBUNIT IORB"/>
    <property type="match status" value="1"/>
</dbReference>
<proteinExistence type="predicted"/>
<evidence type="ECO:0000313" key="3">
    <source>
        <dbReference type="EMBL" id="BEQ15598.1"/>
    </source>
</evidence>
<feature type="domain" description="Pyruvate/ketoisovalerate oxidoreductase catalytic" evidence="2">
    <location>
        <begin position="16"/>
        <end position="199"/>
    </location>
</feature>
<dbReference type="KEGG" id="dmp:FAK_26640"/>
<dbReference type="AlphaFoldDB" id="A0AAU9F0M7"/>
<dbReference type="GO" id="GO:0016903">
    <property type="term" value="F:oxidoreductase activity, acting on the aldehyde or oxo group of donors"/>
    <property type="evidence" value="ECO:0007669"/>
    <property type="project" value="InterPro"/>
</dbReference>
<dbReference type="InterPro" id="IPR019752">
    <property type="entry name" value="Pyrv/ketoisovalerate_OxRed_cat"/>
</dbReference>
<sequence length="202" mass="21347">MSLATDPYNLIVCGVGGQGNILIARLIGRILAENGYHLAIGETFGAAQRGGSVFSSLRISKKHAYGPLIPKGGANLIVSLEPLETLRLLSNFGNENVVTLSNTQTAMPVGVLAGRAEYPDVDKLRRAIQELSAKALFTPATDIAVELGAPIVSNIVLLGALLGAKLLPISEEEVKQDMASTFPPSKLELNYQALQRGIETVA</sequence>
<dbReference type="Pfam" id="PF01558">
    <property type="entry name" value="POR"/>
    <property type="match status" value="1"/>
</dbReference>
<gene>
    <name evidence="3" type="ORF">FAK_26640</name>
</gene>
<evidence type="ECO:0000256" key="1">
    <source>
        <dbReference type="ARBA" id="ARBA00023002"/>
    </source>
</evidence>
<keyword evidence="1" id="KW-0560">Oxidoreductase</keyword>
<dbReference type="PANTHER" id="PTHR43854:SF1">
    <property type="entry name" value="INDOLEPYRUVATE OXIDOREDUCTASE SUBUNIT IORB"/>
    <property type="match status" value="1"/>
</dbReference>
<keyword evidence="4" id="KW-1185">Reference proteome</keyword>
<dbReference type="SUPFAM" id="SSF53323">
    <property type="entry name" value="Pyruvate-ferredoxin oxidoreductase, PFOR, domain III"/>
    <property type="match status" value="1"/>
</dbReference>